<feature type="compositionally biased region" description="Polar residues" evidence="1">
    <location>
        <begin position="371"/>
        <end position="380"/>
    </location>
</feature>
<comment type="caution">
    <text evidence="2">The sequence shown here is derived from an EMBL/GenBank/DDBJ whole genome shotgun (WGS) entry which is preliminary data.</text>
</comment>
<reference evidence="2 3" key="1">
    <citation type="journal article" date="2018" name="BMC Genomics">
        <title>The genome of Naegleria lovaniensis, the basis for a comparative approach to unravel pathogenicity factors of the human pathogenic amoeba N. fowleri.</title>
        <authorList>
            <person name="Liechti N."/>
            <person name="Schurch N."/>
            <person name="Bruggmann R."/>
            <person name="Wittwer M."/>
        </authorList>
    </citation>
    <scope>NUCLEOTIDE SEQUENCE [LARGE SCALE GENOMIC DNA]</scope>
    <source>
        <strain evidence="2 3">ATCC 30569</strain>
    </source>
</reference>
<evidence type="ECO:0000313" key="2">
    <source>
        <dbReference type="EMBL" id="KAG2372977.1"/>
    </source>
</evidence>
<dbReference type="GeneID" id="68105461"/>
<evidence type="ECO:0000256" key="1">
    <source>
        <dbReference type="SAM" id="MobiDB-lite"/>
    </source>
</evidence>
<name>A0AA88G739_NAELO</name>
<dbReference type="RefSeq" id="XP_044542151.1">
    <property type="nucleotide sequence ID" value="XM_044688837.1"/>
</dbReference>
<keyword evidence="3" id="KW-1185">Reference proteome</keyword>
<sequence>MDEATTLSPSSSGTSSEEAPVVTSTTTTSSSEIVFTTTSIGRGKFSKTVKLELVNGLIGTLRVTGCGYFCPTCRVENAKPKLSHVTLVRDVPRSYVLSFEFDLSTLENSEKPVKYISQTTEKGGDKTTYKKLQNGVCTIEIPENVNAVFKFNMHSSKMGKGLLRAPDTKVETDFILWVPTISKGLYTKERTLGEKMLAGFDFEERRECPFIRVTRTINHKTDKLITFLSNKMFFKKDRKTYTSFAKLLISTHGLMSFKVEAYLYKDDNEPNENMNGSSSSNTNNGEYPLKLDNIETLFPVNNKCTLRKEKLYEISSKFTNYFTSKPIYLPSPQDIPESYHPKKRLKEEARKLANSMEDNADEQNSKKKQKLTPNSSNVGHLDESISSTLFIAIEDDINNNAAPTEICPHKPFIQSEIQNLENAHVSKLDLLKMAVQEWLSRPSNDEEANKGLSLMKNTSTRKLVQSVIYRNIDSNIYQVLDVIYEASKMMNVNHDACLDKAFKHLESQFLHTTTEQLPQHEERKYQFCNLLNSKLPIVKEFESIIELIQGCSAFFSATQPLSISTFHELQRYALTLYPQEANDIHSYFTLHVFPSLQLQTERNNHDSHADDPVYPYVEKGMSQHEMQKRVMDLLMKFKEPTMGQTFMKKYVNQIQSLNLEDGLSELYQQTIQEYPHWEDEVKEAYEKCLQILEEQLLNQCFDSQRRSSFGFSFKQEFRK</sequence>
<gene>
    <name evidence="2" type="ORF">C9374_013007</name>
</gene>
<proteinExistence type="predicted"/>
<dbReference type="AlphaFoldDB" id="A0AA88G739"/>
<feature type="region of interest" description="Disordered" evidence="1">
    <location>
        <begin position="1"/>
        <end position="27"/>
    </location>
</feature>
<evidence type="ECO:0000313" key="3">
    <source>
        <dbReference type="Proteomes" id="UP000816034"/>
    </source>
</evidence>
<organism evidence="2 3">
    <name type="scientific">Naegleria lovaniensis</name>
    <name type="common">Amoeba</name>
    <dbReference type="NCBI Taxonomy" id="51637"/>
    <lineage>
        <taxon>Eukaryota</taxon>
        <taxon>Discoba</taxon>
        <taxon>Heterolobosea</taxon>
        <taxon>Tetramitia</taxon>
        <taxon>Eutetramitia</taxon>
        <taxon>Vahlkampfiidae</taxon>
        <taxon>Naegleria</taxon>
    </lineage>
</organism>
<protein>
    <submittedName>
        <fullName evidence="2">Uncharacterized protein</fullName>
    </submittedName>
</protein>
<feature type="region of interest" description="Disordered" evidence="1">
    <location>
        <begin position="355"/>
        <end position="380"/>
    </location>
</feature>
<dbReference type="EMBL" id="PYSW02000063">
    <property type="protein sequence ID" value="KAG2372977.1"/>
    <property type="molecule type" value="Genomic_DNA"/>
</dbReference>
<accession>A0AA88G739</accession>
<dbReference type="Proteomes" id="UP000816034">
    <property type="component" value="Unassembled WGS sequence"/>
</dbReference>